<evidence type="ECO:0000313" key="2">
    <source>
        <dbReference type="Proteomes" id="UP000770717"/>
    </source>
</evidence>
<proteinExistence type="predicted"/>
<dbReference type="EMBL" id="WNTK01000004">
    <property type="protein sequence ID" value="KAG9486081.1"/>
    <property type="molecule type" value="Genomic_DNA"/>
</dbReference>
<accession>A0A8J6KBE3</accession>
<name>A0A8J6KBE3_ELECQ</name>
<keyword evidence="2" id="KW-1185">Reference proteome</keyword>
<dbReference type="AlphaFoldDB" id="A0A8J6KBE3"/>
<protein>
    <submittedName>
        <fullName evidence="1">Uncharacterized protein</fullName>
    </submittedName>
</protein>
<gene>
    <name evidence="1" type="ORF">GDO78_008909</name>
</gene>
<evidence type="ECO:0000313" key="1">
    <source>
        <dbReference type="EMBL" id="KAG9486081.1"/>
    </source>
</evidence>
<dbReference type="Proteomes" id="UP000770717">
    <property type="component" value="Unassembled WGS sequence"/>
</dbReference>
<reference evidence="1" key="1">
    <citation type="thesis" date="2020" institute="ProQuest LLC" country="789 East Eisenhower Parkway, Ann Arbor, MI, USA">
        <title>Comparative Genomics and Chromosome Evolution.</title>
        <authorList>
            <person name="Mudd A.B."/>
        </authorList>
    </citation>
    <scope>NUCLEOTIDE SEQUENCE</scope>
    <source>
        <strain evidence="1">HN-11 Male</strain>
        <tissue evidence="1">Kidney and liver</tissue>
    </source>
</reference>
<sequence>MLQEDDQCNINQVYMLSCTAAEECSNTFVNPSSGDGDLELVCKKIKYYKIVGIGVGEMCSFGAYLAKNGKNTDNMTPTIASM</sequence>
<organism evidence="1 2">
    <name type="scientific">Eleutherodactylus coqui</name>
    <name type="common">Puerto Rican coqui</name>
    <dbReference type="NCBI Taxonomy" id="57060"/>
    <lineage>
        <taxon>Eukaryota</taxon>
        <taxon>Metazoa</taxon>
        <taxon>Chordata</taxon>
        <taxon>Craniata</taxon>
        <taxon>Vertebrata</taxon>
        <taxon>Euteleostomi</taxon>
        <taxon>Amphibia</taxon>
        <taxon>Batrachia</taxon>
        <taxon>Anura</taxon>
        <taxon>Neobatrachia</taxon>
        <taxon>Hyloidea</taxon>
        <taxon>Eleutherodactylidae</taxon>
        <taxon>Eleutherodactylinae</taxon>
        <taxon>Eleutherodactylus</taxon>
        <taxon>Eleutherodactylus</taxon>
    </lineage>
</organism>
<comment type="caution">
    <text evidence="1">The sequence shown here is derived from an EMBL/GenBank/DDBJ whole genome shotgun (WGS) entry which is preliminary data.</text>
</comment>